<keyword evidence="1" id="KW-1133">Transmembrane helix</keyword>
<dbReference type="AlphaFoldDB" id="C2JU93"/>
<accession>C2JU93</accession>
<name>C2JU93_LACRM</name>
<keyword evidence="1" id="KW-0472">Membrane</keyword>
<proteinExistence type="predicted"/>
<dbReference type="HOGENOM" id="CLU_106659_0_0_9"/>
<feature type="transmembrane region" description="Helical" evidence="1">
    <location>
        <begin position="165"/>
        <end position="189"/>
    </location>
</feature>
<evidence type="ECO:0000313" key="3">
    <source>
        <dbReference type="Proteomes" id="UP000004525"/>
    </source>
</evidence>
<feature type="transmembrane region" description="Helical" evidence="1">
    <location>
        <begin position="73"/>
        <end position="94"/>
    </location>
</feature>
<gene>
    <name evidence="2" type="ORF">HMPREF0539_0477</name>
</gene>
<dbReference type="EMBL" id="ACIZ01000021">
    <property type="protein sequence ID" value="EEN81357.1"/>
    <property type="molecule type" value="Genomic_DNA"/>
</dbReference>
<comment type="caution">
    <text evidence="2">The sequence shown here is derived from an EMBL/GenBank/DDBJ whole genome shotgun (WGS) entry which is preliminary data.</text>
</comment>
<evidence type="ECO:0000256" key="1">
    <source>
        <dbReference type="SAM" id="Phobius"/>
    </source>
</evidence>
<dbReference type="Proteomes" id="UP000004525">
    <property type="component" value="Unassembled WGS sequence"/>
</dbReference>
<feature type="transmembrane region" description="Helical" evidence="1">
    <location>
        <begin position="106"/>
        <end position="126"/>
    </location>
</feature>
<evidence type="ECO:0000313" key="2">
    <source>
        <dbReference type="EMBL" id="EEN81357.1"/>
    </source>
</evidence>
<keyword evidence="1" id="KW-0812">Transmembrane</keyword>
<protein>
    <submittedName>
        <fullName evidence="2">Uncharacterized protein</fullName>
    </submittedName>
</protein>
<keyword evidence="3" id="KW-1185">Reference proteome</keyword>
<feature type="transmembrane region" description="Helical" evidence="1">
    <location>
        <begin position="12"/>
        <end position="31"/>
    </location>
</feature>
<sequence length="193" mass="22046">MIILGLVENWFPFIWLLLLGSGSLSVYTFYLRRKFHYNPYSLKKAFSNSPTNPFQFGKQSNSKIRQLITWSKVTLLLFILTDIATFVLLIMTITEVISNNSIDDPWPIIIVTSFTVGLGILFNVIAQKKMTLQIKHYQQIKHKVTFAMPIQSFFDSQAPSVGFRILSLSIINLVCLWSAIFATVMLLAIPNLH</sequence>
<reference evidence="2" key="1">
    <citation type="submission" date="2009-01" db="EMBL/GenBank/DDBJ databases">
        <authorList>
            <person name="Qin X."/>
            <person name="Bachman B."/>
            <person name="Battles P."/>
            <person name="Bell A."/>
            <person name="Bess C."/>
            <person name="Bickham C."/>
            <person name="Chaboub L."/>
            <person name="Chen D."/>
            <person name="Coyle M."/>
            <person name="Deiros D.R."/>
            <person name="Dinh H."/>
            <person name="Forbes L."/>
            <person name="Fowler G."/>
            <person name="Francisco L."/>
            <person name="Fu Q."/>
            <person name="Gubbala S."/>
            <person name="Hale W."/>
            <person name="Han Y."/>
            <person name="Hemphill L."/>
            <person name="Highlander S.K."/>
            <person name="Hirani K."/>
            <person name="Hogues M."/>
            <person name="Jackson L."/>
            <person name="Jakkamsetti A."/>
            <person name="Javaid M."/>
            <person name="Jiang H."/>
            <person name="Korchina V."/>
            <person name="Kovar C."/>
            <person name="Lara F."/>
            <person name="Lee S."/>
            <person name="Mata R."/>
            <person name="Mathew T."/>
            <person name="Moen C."/>
            <person name="Morales K."/>
            <person name="Munidasa M."/>
            <person name="Nazareth L."/>
            <person name="Ngo R."/>
            <person name="Nguyen L."/>
            <person name="Okwuonu G."/>
            <person name="Ongeri F."/>
            <person name="Patil S."/>
            <person name="Petrosino J."/>
            <person name="Pham C."/>
            <person name="Pham P."/>
            <person name="Pu L.-L."/>
            <person name="Puazo M."/>
            <person name="Raj R."/>
            <person name="Reid J."/>
            <person name="Rouhana J."/>
            <person name="Saada N."/>
            <person name="Shang Y."/>
            <person name="Simmons D."/>
            <person name="Thornton R."/>
            <person name="Warren J."/>
            <person name="Weissenberger G."/>
            <person name="Zhang J."/>
            <person name="Zhang L."/>
            <person name="Zhou C."/>
            <person name="Zhu D."/>
            <person name="Muzny D."/>
            <person name="Worley K."/>
            <person name="Gibbs R."/>
        </authorList>
    </citation>
    <scope>NUCLEOTIDE SEQUENCE [LARGE SCALE GENOMIC DNA]</scope>
    <source>
        <strain evidence="2">LMS2-1</strain>
    </source>
</reference>
<organism evidence="2 3">
    <name type="scientific">Lacticaseibacillus rhamnosus (strain LMS2-1)</name>
    <dbReference type="NCBI Taxonomy" id="525361"/>
    <lineage>
        <taxon>Bacteria</taxon>
        <taxon>Bacillati</taxon>
        <taxon>Bacillota</taxon>
        <taxon>Bacilli</taxon>
        <taxon>Lactobacillales</taxon>
        <taxon>Lactobacillaceae</taxon>
        <taxon>Lacticaseibacillus</taxon>
    </lineage>
</organism>